<reference evidence="6" key="2">
    <citation type="submission" date="2023-05" db="EMBL/GenBank/DDBJ databases">
        <authorList>
            <person name="Fouks B."/>
        </authorList>
    </citation>
    <scope>NUCLEOTIDE SEQUENCE</scope>
    <source>
        <strain evidence="6">Stay&amp;Tobe</strain>
        <tissue evidence="6">Testes</tissue>
    </source>
</reference>
<feature type="transmembrane region" description="Helical" evidence="4">
    <location>
        <begin position="188"/>
        <end position="214"/>
    </location>
</feature>
<evidence type="ECO:0000313" key="6">
    <source>
        <dbReference type="EMBL" id="KAJ9582762.1"/>
    </source>
</evidence>
<dbReference type="PANTHER" id="PTHR24369:SF210">
    <property type="entry name" value="CHAOPTIN-RELATED"/>
    <property type="match status" value="1"/>
</dbReference>
<evidence type="ECO:0000256" key="5">
    <source>
        <dbReference type="SAM" id="SignalP"/>
    </source>
</evidence>
<feature type="chain" id="PRO_5042292973" evidence="5">
    <location>
        <begin position="23"/>
        <end position="290"/>
    </location>
</feature>
<keyword evidence="7" id="KW-1185">Reference proteome</keyword>
<dbReference type="InterPro" id="IPR050541">
    <property type="entry name" value="LRR_TM_domain-containing"/>
</dbReference>
<dbReference type="Gene3D" id="3.80.10.10">
    <property type="entry name" value="Ribonuclease Inhibitor"/>
    <property type="match status" value="1"/>
</dbReference>
<feature type="signal peptide" evidence="5">
    <location>
        <begin position="1"/>
        <end position="22"/>
    </location>
</feature>
<dbReference type="Pfam" id="PF13855">
    <property type="entry name" value="LRR_8"/>
    <property type="match status" value="1"/>
</dbReference>
<accession>A0AAD8EAK7</accession>
<sequence>MARLWKHLIVTIIFINLHTARSFECPNVCKCPTSKSVLCHSMNITSFPNNSFGETTNFNISTNNIQHLEEEAFFKINLVNVEMLDLSHNLISEIHPQAFYGLHNLTEIYLQDNNLKEIQPEMFKPELDMHLVTYHCDKEKEKILNWGKKNNVEVLFDCENPKEFGIPQFPPANHFLYNYPKVISREEFFIGIVIAVGVVILLITTLVVLTVTVLRSDKMSKELDDQLDMSDFEPYRGNLSPTDSKEYYFPTSRDNIPKFMEESNIEAERIIPNDLDGQMYHKNNVRNSFK</sequence>
<evidence type="ECO:0000256" key="1">
    <source>
        <dbReference type="ARBA" id="ARBA00022614"/>
    </source>
</evidence>
<keyword evidence="2 5" id="KW-0732">Signal</keyword>
<dbReference type="SUPFAM" id="SSF52058">
    <property type="entry name" value="L domain-like"/>
    <property type="match status" value="1"/>
</dbReference>
<dbReference type="SMART" id="SM00369">
    <property type="entry name" value="LRR_TYP"/>
    <property type="match status" value="2"/>
</dbReference>
<dbReference type="AlphaFoldDB" id="A0AAD8EAK7"/>
<dbReference type="InterPro" id="IPR003591">
    <property type="entry name" value="Leu-rich_rpt_typical-subtyp"/>
</dbReference>
<keyword evidence="4" id="KW-0472">Membrane</keyword>
<organism evidence="6 7">
    <name type="scientific">Diploptera punctata</name>
    <name type="common">Pacific beetle cockroach</name>
    <dbReference type="NCBI Taxonomy" id="6984"/>
    <lineage>
        <taxon>Eukaryota</taxon>
        <taxon>Metazoa</taxon>
        <taxon>Ecdysozoa</taxon>
        <taxon>Arthropoda</taxon>
        <taxon>Hexapoda</taxon>
        <taxon>Insecta</taxon>
        <taxon>Pterygota</taxon>
        <taxon>Neoptera</taxon>
        <taxon>Polyneoptera</taxon>
        <taxon>Dictyoptera</taxon>
        <taxon>Blattodea</taxon>
        <taxon>Blaberoidea</taxon>
        <taxon>Blaberidae</taxon>
        <taxon>Diplopterinae</taxon>
        <taxon>Diploptera</taxon>
    </lineage>
</organism>
<keyword evidence="1" id="KW-0433">Leucine-rich repeat</keyword>
<dbReference type="InterPro" id="IPR001611">
    <property type="entry name" value="Leu-rich_rpt"/>
</dbReference>
<dbReference type="Proteomes" id="UP001233999">
    <property type="component" value="Unassembled WGS sequence"/>
</dbReference>
<protein>
    <submittedName>
        <fullName evidence="6">Uncharacterized protein</fullName>
    </submittedName>
</protein>
<dbReference type="InterPro" id="IPR032675">
    <property type="entry name" value="LRR_dom_sf"/>
</dbReference>
<evidence type="ECO:0000313" key="7">
    <source>
        <dbReference type="Proteomes" id="UP001233999"/>
    </source>
</evidence>
<keyword evidence="4" id="KW-1133">Transmembrane helix</keyword>
<comment type="caution">
    <text evidence="6">The sequence shown here is derived from an EMBL/GenBank/DDBJ whole genome shotgun (WGS) entry which is preliminary data.</text>
</comment>
<proteinExistence type="predicted"/>
<keyword evidence="3" id="KW-0677">Repeat</keyword>
<name>A0AAD8EAK7_DIPPU</name>
<dbReference type="EMBL" id="JASPKZ010007747">
    <property type="protein sequence ID" value="KAJ9582762.1"/>
    <property type="molecule type" value="Genomic_DNA"/>
</dbReference>
<keyword evidence="4" id="KW-0812">Transmembrane</keyword>
<dbReference type="GO" id="GO:0005886">
    <property type="term" value="C:plasma membrane"/>
    <property type="evidence" value="ECO:0007669"/>
    <property type="project" value="TreeGrafter"/>
</dbReference>
<evidence type="ECO:0000256" key="3">
    <source>
        <dbReference type="ARBA" id="ARBA00022737"/>
    </source>
</evidence>
<reference evidence="6" key="1">
    <citation type="journal article" date="2023" name="IScience">
        <title>Live-bearing cockroach genome reveals convergent evolutionary mechanisms linked to viviparity in insects and beyond.</title>
        <authorList>
            <person name="Fouks B."/>
            <person name="Harrison M.C."/>
            <person name="Mikhailova A.A."/>
            <person name="Marchal E."/>
            <person name="English S."/>
            <person name="Carruthers M."/>
            <person name="Jennings E.C."/>
            <person name="Chiamaka E.L."/>
            <person name="Frigard R.A."/>
            <person name="Pippel M."/>
            <person name="Attardo G.M."/>
            <person name="Benoit J.B."/>
            <person name="Bornberg-Bauer E."/>
            <person name="Tobe S.S."/>
        </authorList>
    </citation>
    <scope>NUCLEOTIDE SEQUENCE</scope>
    <source>
        <strain evidence="6">Stay&amp;Tobe</strain>
    </source>
</reference>
<dbReference type="PROSITE" id="PS51450">
    <property type="entry name" value="LRR"/>
    <property type="match status" value="2"/>
</dbReference>
<evidence type="ECO:0000256" key="2">
    <source>
        <dbReference type="ARBA" id="ARBA00022729"/>
    </source>
</evidence>
<dbReference type="PANTHER" id="PTHR24369">
    <property type="entry name" value="ANTIGEN BSP, PUTATIVE-RELATED"/>
    <property type="match status" value="1"/>
</dbReference>
<evidence type="ECO:0000256" key="4">
    <source>
        <dbReference type="SAM" id="Phobius"/>
    </source>
</evidence>
<gene>
    <name evidence="6" type="ORF">L9F63_022907</name>
</gene>